<feature type="region of interest" description="Disordered" evidence="1">
    <location>
        <begin position="208"/>
        <end position="238"/>
    </location>
</feature>
<feature type="compositionally biased region" description="Basic and acidic residues" evidence="1">
    <location>
        <begin position="208"/>
        <end position="226"/>
    </location>
</feature>
<dbReference type="RefSeq" id="WP_002661740.1">
    <property type="nucleotide sequence ID" value="NZ_JAXFPJ010000037.1"/>
</dbReference>
<evidence type="ECO:0000313" key="3">
    <source>
        <dbReference type="EMBL" id="VDH03721.1"/>
    </source>
</evidence>
<dbReference type="Proteomes" id="UP000255515">
    <property type="component" value="Unassembled WGS sequence"/>
</dbReference>
<feature type="compositionally biased region" description="Basic residues" evidence="1">
    <location>
        <begin position="227"/>
        <end position="238"/>
    </location>
</feature>
<sequence>MRNPWIFTAFMMLSALFYGQEKKVEIKNSEQIFGGIFPNETVTGYKIVSKKYANEKILKSKGDFFHFPQFKGIKFNPSDDHYFYIAYQRGNEVVYITDLAALSAFMGTINSPQEAVLLAMSKGYFPDFEHHHFAGNYEMKNGEYHFELSKVTSEQCPYAKNNFLLSVNSSTQEVKELKDISRYFVIYHKDCTNHPLTAEVEKQMEEVKRQREQKAKEQKEINAKMEKRIRKIQRKHNR</sequence>
<reference evidence="2 4" key="1">
    <citation type="submission" date="2018-06" db="EMBL/GenBank/DDBJ databases">
        <authorList>
            <consortium name="Pathogen Informatics"/>
            <person name="Doyle S."/>
        </authorList>
    </citation>
    <scope>NUCLEOTIDE SEQUENCE [LARGE SCALE GENOMIC DNA]</scope>
    <source>
        <strain evidence="2 4">NCTC11661</strain>
    </source>
</reference>
<proteinExistence type="predicted"/>
<dbReference type="AlphaFoldDB" id="A0A376C0Z6"/>
<protein>
    <submittedName>
        <fullName evidence="2">Uncharacterized protein</fullName>
    </submittedName>
</protein>
<dbReference type="EMBL" id="UYIV01000001">
    <property type="protein sequence ID" value="VDH03721.1"/>
    <property type="molecule type" value="Genomic_DNA"/>
</dbReference>
<gene>
    <name evidence="2" type="ORF">NCTC11661_00572</name>
    <name evidence="3" type="ORF">NCTC12929_01072</name>
</gene>
<accession>A0A376C0Z6</accession>
<evidence type="ECO:0000313" key="5">
    <source>
        <dbReference type="Proteomes" id="UP000270205"/>
    </source>
</evidence>
<dbReference type="EMBL" id="UFTJ01000001">
    <property type="protein sequence ID" value="SSZ46910.1"/>
    <property type="molecule type" value="Genomic_DNA"/>
</dbReference>
<evidence type="ECO:0000256" key="1">
    <source>
        <dbReference type="SAM" id="MobiDB-lite"/>
    </source>
</evidence>
<name>A0A376C0Z6_9FLAO</name>
<dbReference type="Proteomes" id="UP000270205">
    <property type="component" value="Unassembled WGS sequence"/>
</dbReference>
<organism evidence="2 4">
    <name type="scientific">Bergeyella zoohelcum</name>
    <dbReference type="NCBI Taxonomy" id="1015"/>
    <lineage>
        <taxon>Bacteria</taxon>
        <taxon>Pseudomonadati</taxon>
        <taxon>Bacteroidota</taxon>
        <taxon>Flavobacteriia</taxon>
        <taxon>Flavobacteriales</taxon>
        <taxon>Weeksellaceae</taxon>
        <taxon>Bergeyella</taxon>
    </lineage>
</organism>
<evidence type="ECO:0000313" key="2">
    <source>
        <dbReference type="EMBL" id="SSZ46910.1"/>
    </source>
</evidence>
<reference evidence="3 5" key="2">
    <citation type="submission" date="2018-11" db="EMBL/GenBank/DDBJ databases">
        <authorList>
            <consortium name="Pathogen Informatics"/>
        </authorList>
    </citation>
    <scope>NUCLEOTIDE SEQUENCE [LARGE SCALE GENOMIC DNA]</scope>
    <source>
        <strain evidence="3 5">NCTC12929</strain>
    </source>
</reference>
<evidence type="ECO:0000313" key="4">
    <source>
        <dbReference type="Proteomes" id="UP000255515"/>
    </source>
</evidence>